<name>A0A4Q4KM22_9FLAO</name>
<dbReference type="OrthoDB" id="2082707at2"/>
<dbReference type="PROSITE" id="PS51257">
    <property type="entry name" value="PROKAR_LIPOPROTEIN"/>
    <property type="match status" value="1"/>
</dbReference>
<dbReference type="InterPro" id="IPR021884">
    <property type="entry name" value="Ice-bd_prot"/>
</dbReference>
<organism evidence="3 4">
    <name type="scientific">Brumimicrobium glaciale</name>
    <dbReference type="NCBI Taxonomy" id="200475"/>
    <lineage>
        <taxon>Bacteria</taxon>
        <taxon>Pseudomonadati</taxon>
        <taxon>Bacteroidota</taxon>
        <taxon>Flavobacteriia</taxon>
        <taxon>Flavobacteriales</taxon>
        <taxon>Crocinitomicaceae</taxon>
        <taxon>Brumimicrobium</taxon>
    </lineage>
</organism>
<evidence type="ECO:0000313" key="3">
    <source>
        <dbReference type="EMBL" id="RYM34020.1"/>
    </source>
</evidence>
<dbReference type="AlphaFoldDB" id="A0A4Q4KM22"/>
<protein>
    <submittedName>
        <fullName evidence="3">DUF3494 domain-containing protein</fullName>
    </submittedName>
</protein>
<dbReference type="Pfam" id="PF11999">
    <property type="entry name" value="Ice_binding"/>
    <property type="match status" value="1"/>
</dbReference>
<keyword evidence="2" id="KW-0732">Signal</keyword>
<evidence type="ECO:0000256" key="2">
    <source>
        <dbReference type="ARBA" id="ARBA00022729"/>
    </source>
</evidence>
<reference evidence="3 4" key="1">
    <citation type="submission" date="2019-02" db="EMBL/GenBank/DDBJ databases">
        <title>Genome sequence of the sea-ice species Brumimicrobium glaciale.</title>
        <authorList>
            <person name="Bowman J.P."/>
        </authorList>
    </citation>
    <scope>NUCLEOTIDE SEQUENCE [LARGE SCALE GENOMIC DNA]</scope>
    <source>
        <strain evidence="3 4">IC156</strain>
    </source>
</reference>
<comment type="caution">
    <text evidence="3">The sequence shown here is derived from an EMBL/GenBank/DDBJ whole genome shotgun (WGS) entry which is preliminary data.</text>
</comment>
<gene>
    <name evidence="3" type="ORF">ERX46_08640</name>
</gene>
<keyword evidence="4" id="KW-1185">Reference proteome</keyword>
<comment type="similarity">
    <text evidence="1">Belongs to the ice-binding protein family.</text>
</comment>
<evidence type="ECO:0000256" key="1">
    <source>
        <dbReference type="ARBA" id="ARBA00005445"/>
    </source>
</evidence>
<accession>A0A4Q4KM22</accession>
<dbReference type="Proteomes" id="UP000293952">
    <property type="component" value="Unassembled WGS sequence"/>
</dbReference>
<evidence type="ECO:0000313" key="4">
    <source>
        <dbReference type="Proteomes" id="UP000293952"/>
    </source>
</evidence>
<proteinExistence type="inferred from homology"/>
<dbReference type="EMBL" id="SETE01000003">
    <property type="protein sequence ID" value="RYM34020.1"/>
    <property type="molecule type" value="Genomic_DNA"/>
</dbReference>
<sequence>MKMKTILTTIALTAVVIAGCSKDDNKPNPSEPSGGGSNTNVITAQTTEHLPVNLASAGNYVILAGSQVSNVPTSAITGDIGLSPAAGSFLTGFSLVLSTDGTSSTAAEVTGSLYASNYTSPTPSVLTSAKGDLTTAYNDAAGRTATDMVLLAGNIGGLTLTPGLYKSSGSLEISSGDLTIDALGNPNAVFIIQIASALNVTSGRQVILSGGALASNIFWQVGTSATLGTTSVFKGSILADQSISLKTGATVDGRLLARIAAVSLEGNTVVEH</sequence>